<feature type="domain" description="NAD-dependent epimerase/dehydratase" evidence="1">
    <location>
        <begin position="48"/>
        <end position="257"/>
    </location>
</feature>
<dbReference type="InterPro" id="IPR036291">
    <property type="entry name" value="NAD(P)-bd_dom_sf"/>
</dbReference>
<evidence type="ECO:0000313" key="5">
    <source>
        <dbReference type="Proteomes" id="UP000663852"/>
    </source>
</evidence>
<sequence length="1068" mass="121014">MKQRQLTIIELVVWGENRMPSSVGNAYGEIANVVNGSNAKVSTMSPNIAIIGSSGFIGSRLLQHLQEKEKWNVVGYDRVLPQQVSHETLTKHLQKFEIVIYLAGLSDRSMDHERPNDIELENVKEVSNFAQRMSSSQLLIFASTAEIAEGYRLDDMHETSRVQTDLLDAYVASIYHREQVLQKLSAESMSMPRIIGLRLGTVVGLSRSQRIDHGHMKYICQAFLGGKLEIVHPKSHQSFLGMEDLLRAIAVIVQKRHISKRFDLFNLQSFSTSVAKMANSIALASGAYTQMLINSSGRINNGFSLNTTKFRSTYHFVFNDNQEQIISELIDDVPRLCAGRQSRIDRESVPCVVCGSREMHTVLDLRTQPLANDFRIKQNEALRCKRFPLRLVRCPVCQHAQLSYIVDRSYLFSHYLYQSGTSKSIETYFSWLAEKIIAESKKTNGTVLEIASNDGSQLTQFALRGWNTVGVDPAKNLAELARAKGHTVYVGFWGTDTFSSLPSPDSLDAIVAQNVLAHVSNPVQFLRACASAMGSKTKLYIQTSQCEMYETGQFDTVYHEHVSFFTAHSFKKIANLAGLHITNFEITPIHGRSCLVTFKRIKSSNSTFISTLHRNLAPPLLLALQKERNLGLIDTWFYVKYQAQAQFMRRWIVHQLTRLFSNGYKIIGYGAAAKGIVLLHSLLEGANHTWSFSYIIDDAPLKQNTYCPGTSIPVRPSSELMKHDSIGPLAIVVFAWNFWEEISNKIRLKVSEMGLTNVSVLLPFPQQQLIRIDSSTKTVVTQNTFRSIPWPFPFPSMRKPILLFSYLSNDAALLSSWIRHHASMFDMAVFFHHNVTETSLQIFRDEAPAAWKIIAPGNGESLLAVVDREMKRCQKFYSNTWKTSLTTEEFLVHPNLRGMLAEIENTAVAKALCVRSLVMIGSSSVSFDPLIPPLNQITKYISNSSIHTKLSHFLPSYRCLHHNSYMLNANNQNNADLDTLKWVSNGFIADYRYIPLLKHMKTKFSYTEDTMAETNIISKHALNNFNAIHARFIKQNRKLMQISDLRNIDPVHHELGMAHRLWREMSNL</sequence>
<feature type="domain" description="C-methyltransferase" evidence="3">
    <location>
        <begin position="620"/>
        <end position="747"/>
    </location>
</feature>
<dbReference type="SUPFAM" id="SSF51735">
    <property type="entry name" value="NAD(P)-binding Rossmann-fold domains"/>
    <property type="match status" value="1"/>
</dbReference>
<dbReference type="Pfam" id="PF08421">
    <property type="entry name" value="Methyltransf_13"/>
    <property type="match status" value="1"/>
</dbReference>
<comment type="caution">
    <text evidence="4">The sequence shown here is derived from an EMBL/GenBank/DDBJ whole genome shotgun (WGS) entry which is preliminary data.</text>
</comment>
<dbReference type="Gene3D" id="3.40.50.720">
    <property type="entry name" value="NAD(P)-binding Rossmann-like Domain"/>
    <property type="match status" value="2"/>
</dbReference>
<evidence type="ECO:0000259" key="1">
    <source>
        <dbReference type="Pfam" id="PF01370"/>
    </source>
</evidence>
<dbReference type="Proteomes" id="UP000663852">
    <property type="component" value="Unassembled WGS sequence"/>
</dbReference>
<evidence type="ECO:0000313" key="4">
    <source>
        <dbReference type="EMBL" id="CAF1525163.1"/>
    </source>
</evidence>
<dbReference type="Pfam" id="PF13489">
    <property type="entry name" value="Methyltransf_23"/>
    <property type="match status" value="1"/>
</dbReference>
<accession>A0A815V2S9</accession>
<dbReference type="Gene3D" id="3.40.50.150">
    <property type="entry name" value="Vaccinia Virus protein VP39"/>
    <property type="match status" value="1"/>
</dbReference>
<reference evidence="4" key="1">
    <citation type="submission" date="2021-02" db="EMBL/GenBank/DDBJ databases">
        <authorList>
            <person name="Nowell W R."/>
        </authorList>
    </citation>
    <scope>NUCLEOTIDE SEQUENCE</scope>
</reference>
<dbReference type="EMBL" id="CAJNOJ010000812">
    <property type="protein sequence ID" value="CAF1525163.1"/>
    <property type="molecule type" value="Genomic_DNA"/>
</dbReference>
<dbReference type="InterPro" id="IPR001509">
    <property type="entry name" value="Epimerase_deHydtase"/>
</dbReference>
<organism evidence="4 5">
    <name type="scientific">Adineta ricciae</name>
    <name type="common">Rotifer</name>
    <dbReference type="NCBI Taxonomy" id="249248"/>
    <lineage>
        <taxon>Eukaryota</taxon>
        <taxon>Metazoa</taxon>
        <taxon>Spiralia</taxon>
        <taxon>Gnathifera</taxon>
        <taxon>Rotifera</taxon>
        <taxon>Eurotatoria</taxon>
        <taxon>Bdelloidea</taxon>
        <taxon>Adinetida</taxon>
        <taxon>Adinetidae</taxon>
        <taxon>Adineta</taxon>
    </lineage>
</organism>
<dbReference type="SUPFAM" id="SSF53335">
    <property type="entry name" value="S-adenosyl-L-methionine-dependent methyltransferases"/>
    <property type="match status" value="1"/>
</dbReference>
<dbReference type="AlphaFoldDB" id="A0A815V2S9"/>
<name>A0A815V2S9_ADIRI</name>
<gene>
    <name evidence="4" type="ORF">EDS130_LOCUS44149</name>
</gene>
<dbReference type="InterPro" id="IPR013691">
    <property type="entry name" value="MeTrfase_14"/>
</dbReference>
<dbReference type="PANTHER" id="PTHR43861:SF5">
    <property type="entry name" value="BLL5978 PROTEIN"/>
    <property type="match status" value="1"/>
</dbReference>
<proteinExistence type="predicted"/>
<dbReference type="OrthoDB" id="10048643at2759"/>
<dbReference type="InterPro" id="IPR029063">
    <property type="entry name" value="SAM-dependent_MTases_sf"/>
</dbReference>
<protein>
    <submittedName>
        <fullName evidence="4">Uncharacterized protein</fullName>
    </submittedName>
</protein>
<dbReference type="Gene3D" id="6.20.50.110">
    <property type="entry name" value="Methyltransferase, zinc-binding domain"/>
    <property type="match status" value="1"/>
</dbReference>
<dbReference type="InterPro" id="IPR013630">
    <property type="entry name" value="Methyltransf_Zn-bd_dom_put"/>
</dbReference>
<dbReference type="Pfam" id="PF08484">
    <property type="entry name" value="Methyltransf_14"/>
    <property type="match status" value="1"/>
</dbReference>
<feature type="domain" description="Methyltransferase putative zinc binding" evidence="2">
    <location>
        <begin position="351"/>
        <end position="412"/>
    </location>
</feature>
<dbReference type="Pfam" id="PF01370">
    <property type="entry name" value="Epimerase"/>
    <property type="match status" value="1"/>
</dbReference>
<evidence type="ECO:0000259" key="2">
    <source>
        <dbReference type="Pfam" id="PF08421"/>
    </source>
</evidence>
<dbReference type="PANTHER" id="PTHR43861">
    <property type="entry name" value="TRANS-ACONITATE 2-METHYLTRANSFERASE-RELATED"/>
    <property type="match status" value="1"/>
</dbReference>
<evidence type="ECO:0000259" key="3">
    <source>
        <dbReference type="Pfam" id="PF08484"/>
    </source>
</evidence>
<dbReference type="InterPro" id="IPR038576">
    <property type="entry name" value="Methyltransf_Zn-bd_dom_put_sf"/>
</dbReference>